<comment type="caution">
    <text evidence="1">The sequence shown here is derived from an EMBL/GenBank/DDBJ whole genome shotgun (WGS) entry which is preliminary data.</text>
</comment>
<dbReference type="InterPro" id="IPR036696">
    <property type="entry name" value="YdfO-like_sf"/>
</dbReference>
<dbReference type="InterPro" id="IPR009833">
    <property type="entry name" value="DUF1398"/>
</dbReference>
<proteinExistence type="predicted"/>
<protein>
    <submittedName>
        <fullName evidence="1">DUF1398 domain-containing protein</fullName>
    </submittedName>
</protein>
<dbReference type="Gene3D" id="3.30.1810.10">
    <property type="entry name" value="YdfO-like"/>
    <property type="match status" value="1"/>
</dbReference>
<sequence>MELHDEFNGFFERVRHNLDFISLTSDLRRNNISHYIYFVATGNIKLITCTDSYISLKNHRRLVKVSSCSCGELTREAARRIFSGESTYEQFYNELAYAGVFKWVVDLHSLTRSYWSKDNHLLHSENILSPVPQRHAVA</sequence>
<reference evidence="1" key="1">
    <citation type="submission" date="2022-05" db="EMBL/GenBank/DDBJ databases">
        <authorList>
            <person name="Blom J."/>
        </authorList>
    </citation>
    <scope>NUCLEOTIDE SEQUENCE</scope>
    <source>
        <strain evidence="1">Type strain: CPO20170097</strain>
    </source>
</reference>
<evidence type="ECO:0000313" key="2">
    <source>
        <dbReference type="Proteomes" id="UP001152651"/>
    </source>
</evidence>
<dbReference type="RefSeq" id="WP_253897630.1">
    <property type="nucleotide sequence ID" value="NZ_CALSBS010000006.1"/>
</dbReference>
<dbReference type="EMBL" id="CALSBS010000006">
    <property type="protein sequence ID" value="CAH6636921.1"/>
    <property type="molecule type" value="Genomic_DNA"/>
</dbReference>
<organism evidence="1 2">
    <name type="scientific">Pseudocitrobacter vendiensis</name>
    <dbReference type="NCBI Taxonomy" id="2488306"/>
    <lineage>
        <taxon>Bacteria</taxon>
        <taxon>Pseudomonadati</taxon>
        <taxon>Pseudomonadota</taxon>
        <taxon>Gammaproteobacteria</taxon>
        <taxon>Enterobacterales</taxon>
        <taxon>Enterobacteriaceae</taxon>
        <taxon>Pseudocitrobacter</taxon>
    </lineage>
</organism>
<dbReference type="SUPFAM" id="SSF160419">
    <property type="entry name" value="YdfO-like"/>
    <property type="match status" value="1"/>
</dbReference>
<dbReference type="Pfam" id="PF07166">
    <property type="entry name" value="DUF1398"/>
    <property type="match status" value="1"/>
</dbReference>
<accession>A0ABM9F7X0</accession>
<gene>
    <name evidence="1" type="ORF">FBBNIHIM_08840</name>
</gene>
<dbReference type="Proteomes" id="UP001152651">
    <property type="component" value="Unassembled WGS sequence"/>
</dbReference>
<keyword evidence="2" id="KW-1185">Reference proteome</keyword>
<evidence type="ECO:0000313" key="1">
    <source>
        <dbReference type="EMBL" id="CAH6636921.1"/>
    </source>
</evidence>
<name>A0ABM9F7X0_9ENTR</name>